<gene>
    <name evidence="2" type="ORF">Vretimale_6468</name>
</gene>
<dbReference type="EMBL" id="BNCQ01000009">
    <property type="protein sequence ID" value="GIM01668.1"/>
    <property type="molecule type" value="Genomic_DNA"/>
</dbReference>
<dbReference type="Proteomes" id="UP000722791">
    <property type="component" value="Unassembled WGS sequence"/>
</dbReference>
<reference evidence="2" key="1">
    <citation type="journal article" date="2021" name="Proc. Natl. Acad. Sci. U.S.A.">
        <title>Three genomes in the algal genus Volvox reveal the fate of a haploid sex-determining region after a transition to homothallism.</title>
        <authorList>
            <person name="Yamamoto K."/>
            <person name="Hamaji T."/>
            <person name="Kawai-Toyooka H."/>
            <person name="Matsuzaki R."/>
            <person name="Takahashi F."/>
            <person name="Nishimura Y."/>
            <person name="Kawachi M."/>
            <person name="Noguchi H."/>
            <person name="Minakuchi Y."/>
            <person name="Umen J.G."/>
            <person name="Toyoda A."/>
            <person name="Nozaki H."/>
        </authorList>
    </citation>
    <scope>NUCLEOTIDE SEQUENCE</scope>
    <source>
        <strain evidence="2">NIES-3785</strain>
    </source>
</reference>
<name>A0A8J4LMB3_9CHLO</name>
<accession>A0A8J4LMB3</accession>
<comment type="caution">
    <text evidence="2">The sequence shown here is derived from an EMBL/GenBank/DDBJ whole genome shotgun (WGS) entry which is preliminary data.</text>
</comment>
<evidence type="ECO:0000256" key="1">
    <source>
        <dbReference type="SAM" id="MobiDB-lite"/>
    </source>
</evidence>
<evidence type="ECO:0000313" key="3">
    <source>
        <dbReference type="Proteomes" id="UP000722791"/>
    </source>
</evidence>
<proteinExistence type="predicted"/>
<dbReference type="AlphaFoldDB" id="A0A8J4LMB3"/>
<sequence length="129" mass="13924">MGFLSCCFSKDEEPSSLTSLGPSERLQAATSTNANLSPCQDSGNKPECVSLSSNQPSPQLGSDLLQTLQLALAALEGDGFEERATVLTTTVQEHLGPLAVVREMEGTITVQWHIILTITEFLRRPKSTF</sequence>
<feature type="compositionally biased region" description="Polar residues" evidence="1">
    <location>
        <begin position="28"/>
        <end position="43"/>
    </location>
</feature>
<organism evidence="2 3">
    <name type="scientific">Volvox reticuliferus</name>
    <dbReference type="NCBI Taxonomy" id="1737510"/>
    <lineage>
        <taxon>Eukaryota</taxon>
        <taxon>Viridiplantae</taxon>
        <taxon>Chlorophyta</taxon>
        <taxon>core chlorophytes</taxon>
        <taxon>Chlorophyceae</taxon>
        <taxon>CS clade</taxon>
        <taxon>Chlamydomonadales</taxon>
        <taxon>Volvocaceae</taxon>
        <taxon>Volvox</taxon>
    </lineage>
</organism>
<protein>
    <submittedName>
        <fullName evidence="2">Uncharacterized protein</fullName>
    </submittedName>
</protein>
<evidence type="ECO:0000313" key="2">
    <source>
        <dbReference type="EMBL" id="GIM01668.1"/>
    </source>
</evidence>
<feature type="region of interest" description="Disordered" evidence="1">
    <location>
        <begin position="1"/>
        <end position="57"/>
    </location>
</feature>